<evidence type="ECO:0000256" key="5">
    <source>
        <dbReference type="ARBA" id="ARBA00022679"/>
    </source>
</evidence>
<keyword evidence="10" id="KW-0472">Membrane</keyword>
<keyword evidence="6" id="KW-0418">Kinase</keyword>
<evidence type="ECO:0000256" key="2">
    <source>
        <dbReference type="ARBA" id="ARBA00006402"/>
    </source>
</evidence>
<keyword evidence="10" id="KW-0812">Transmembrane</keyword>
<dbReference type="PANTHER" id="PTHR43047:SF72">
    <property type="entry name" value="OSMOSENSING HISTIDINE PROTEIN KINASE SLN1"/>
    <property type="match status" value="1"/>
</dbReference>
<proteinExistence type="inferred from homology"/>
<protein>
    <recommendedName>
        <fullName evidence="8">Circadian input-output histidine kinase CikA</fullName>
        <ecNumber evidence="3">2.7.13.3</ecNumber>
    </recommendedName>
</protein>
<dbReference type="Gene3D" id="3.30.70.1230">
    <property type="entry name" value="Nucleotide cyclase"/>
    <property type="match status" value="1"/>
</dbReference>
<feature type="transmembrane region" description="Helical" evidence="10">
    <location>
        <begin position="263"/>
        <end position="283"/>
    </location>
</feature>
<dbReference type="PROSITE" id="PS50109">
    <property type="entry name" value="HIS_KIN"/>
    <property type="match status" value="1"/>
</dbReference>
<dbReference type="SUPFAM" id="SSF55073">
    <property type="entry name" value="Nucleotide cyclase"/>
    <property type="match status" value="1"/>
</dbReference>
<evidence type="ECO:0000256" key="9">
    <source>
        <dbReference type="PROSITE-ProRule" id="PRU00169"/>
    </source>
</evidence>
<dbReference type="PROSITE" id="PS50110">
    <property type="entry name" value="RESPONSE_REGULATORY"/>
    <property type="match status" value="1"/>
</dbReference>
<evidence type="ECO:0000256" key="7">
    <source>
        <dbReference type="ARBA" id="ARBA00023012"/>
    </source>
</evidence>
<feature type="transmembrane region" description="Helical" evidence="10">
    <location>
        <begin position="202"/>
        <end position="221"/>
    </location>
</feature>
<dbReference type="AlphaFoldDB" id="A0A926ZIY9"/>
<dbReference type="Gene3D" id="3.30.565.10">
    <property type="entry name" value="Histidine kinase-like ATPase, C-terminal domain"/>
    <property type="match status" value="1"/>
</dbReference>
<reference evidence="14" key="1">
    <citation type="journal article" date="2015" name="ISME J.">
        <title>Draft Genome Sequence of Streptomyces incarnatus NRRL8089, which Produces the Nucleoside Antibiotic Sinefungin.</title>
        <authorList>
            <person name="Oshima K."/>
            <person name="Hattori M."/>
            <person name="Shimizu H."/>
            <person name="Fukuda K."/>
            <person name="Nemoto M."/>
            <person name="Inagaki K."/>
            <person name="Tamura T."/>
        </authorList>
    </citation>
    <scope>NUCLEOTIDE SEQUENCE</scope>
    <source>
        <strain evidence="14">FACHB-1375</strain>
    </source>
</reference>
<feature type="domain" description="Response regulatory" evidence="12">
    <location>
        <begin position="696"/>
        <end position="813"/>
    </location>
</feature>
<evidence type="ECO:0000256" key="10">
    <source>
        <dbReference type="SAM" id="Phobius"/>
    </source>
</evidence>
<keyword evidence="4 9" id="KW-0597">Phosphoprotein</keyword>
<dbReference type="InterPro" id="IPR011623">
    <property type="entry name" value="7TMR_DISM_rcpt_extracell_dom1"/>
</dbReference>
<dbReference type="GO" id="GO:0004016">
    <property type="term" value="F:adenylate cyclase activity"/>
    <property type="evidence" value="ECO:0007669"/>
    <property type="project" value="UniProtKB-ARBA"/>
</dbReference>
<sequence>MKLAFNLPRARTLLCIGAFLLTVLLGQFFTTAPSYAQNQILTDSPPVEIAPGWQYRWGDSPFNNRGVPIWTYDKLSNSGWNSFKIPAKLAKPTGEKFLWLRVKLPSGNWEYPTLYLSAIPDGFQFYLDDRLIAKFAEIDSSGKLQQIKDKLWRIIPIAPDSQGKTLFVRLYAGERNSIAIGKPKNIEIGSLSGIFTEIFKTYFASFVVGLFFIIISSYPILSALKRKKIQAGFCFGLLALSLGIFTTLNNEIFLLFFNSSNFYYRYVNIGSLLLIPVAVCAFYEQVFGPGYKFFIRRLWQIHLIYGMAALFLAGSQTIAWNYAISIGFILMIVSISITFVTTLINALKGNFEARLFTTGYAIFCVTCLRDIFNGLGIIYAGQPIYQWGMVIFIIFLAFILERRFIEAGKRLQDYAKELETNNATLQRIDKLKDEFLANTSHELRTPLNGIIGIAESMIDGATGKLTSRQVNNLSMIVYSGKRLANLVNDILDFSKLKYNNIALQIKPVDMRAITDVVLALSEPLIGKKSLRLVNQIPTDVPTVDADENRVQQILQNLVGNAIKFSENGVVEVSAKVVNEHLEIAVSDTGIGIPDDKLERIFESFEQADGSTARQYGGTGLGLAVTKQLVQLHGGEIRVESVVGKGSKFSFTLPLSQSQVERNESILPAVNLGEIPVTIDEAIVTAEISAPNNGDYKILIVDDEPVNLQVLVNHLSLQNYYLVQASNGLEALAAIENGFFPDLILLDVMMPKMTGYEVCKQIRQKYPPNQLPVVFLTAKEQASDLLECFGSGANDYLTKPISKNELLARIKIHIQLAKVNIAYGRFVPHEFLRFLKKESIIDVNLGDQVQKEMTILFSDIRSFTTLSENMSPKENFDFINSYLKRVGPVIRNHNGFIDKYIGDAIMALFPETAEDAVQAAINMQRQVTIYNSHRQKSGYPTIAIGVGLHTGNLMLGTIGEEQRMESTVISDAVNLASRMEGLTKVYGAGIAISEQTLSRLDEPTKYNCRFLGRVRVKGKKAPVAVFEVYDADPEHSIELKTETRGKFEEGVYLYHQQKYSEACQIFHYLLQKNHQDKAVMYYVERCEELQSYGISQDGDGIETLNEK</sequence>
<dbReference type="CDD" id="cd00082">
    <property type="entry name" value="HisKA"/>
    <property type="match status" value="1"/>
</dbReference>
<dbReference type="InterPro" id="IPR001789">
    <property type="entry name" value="Sig_transdc_resp-reg_receiver"/>
</dbReference>
<dbReference type="InterPro" id="IPR029787">
    <property type="entry name" value="Nucleotide_cyclase"/>
</dbReference>
<dbReference type="Pfam" id="PF00072">
    <property type="entry name" value="Response_reg"/>
    <property type="match status" value="1"/>
</dbReference>
<dbReference type="InterPro" id="IPR036890">
    <property type="entry name" value="HATPase_C_sf"/>
</dbReference>
<dbReference type="GO" id="GO:0005886">
    <property type="term" value="C:plasma membrane"/>
    <property type="evidence" value="ECO:0007669"/>
    <property type="project" value="TreeGrafter"/>
</dbReference>
<feature type="modified residue" description="4-aspartylphosphate" evidence="9">
    <location>
        <position position="746"/>
    </location>
</feature>
<feature type="domain" description="Guanylate cyclase" evidence="13">
    <location>
        <begin position="853"/>
        <end position="979"/>
    </location>
</feature>
<dbReference type="FunFam" id="3.30.565.10:FF:000010">
    <property type="entry name" value="Sensor histidine kinase RcsC"/>
    <property type="match status" value="1"/>
</dbReference>
<dbReference type="SMART" id="SM00448">
    <property type="entry name" value="REC"/>
    <property type="match status" value="1"/>
</dbReference>
<dbReference type="CDD" id="cd16922">
    <property type="entry name" value="HATPase_EvgS-ArcB-TorS-like"/>
    <property type="match status" value="1"/>
</dbReference>
<dbReference type="Pfam" id="PF02518">
    <property type="entry name" value="HATPase_c"/>
    <property type="match status" value="1"/>
</dbReference>
<dbReference type="RefSeq" id="WP_190471238.1">
    <property type="nucleotide sequence ID" value="NZ_JACJPW010000088.1"/>
</dbReference>
<evidence type="ECO:0000259" key="13">
    <source>
        <dbReference type="PROSITE" id="PS50125"/>
    </source>
</evidence>
<dbReference type="Gene3D" id="3.40.50.2300">
    <property type="match status" value="1"/>
</dbReference>
<dbReference type="Pfam" id="PF00211">
    <property type="entry name" value="Guanylate_cyc"/>
    <property type="match status" value="1"/>
</dbReference>
<dbReference type="Gene3D" id="1.10.287.130">
    <property type="match status" value="1"/>
</dbReference>
<dbReference type="Pfam" id="PF00512">
    <property type="entry name" value="HisKA"/>
    <property type="match status" value="1"/>
</dbReference>
<dbReference type="InterPro" id="IPR003594">
    <property type="entry name" value="HATPase_dom"/>
</dbReference>
<dbReference type="InterPro" id="IPR011006">
    <property type="entry name" value="CheY-like_superfamily"/>
</dbReference>
<evidence type="ECO:0000256" key="6">
    <source>
        <dbReference type="ARBA" id="ARBA00022777"/>
    </source>
</evidence>
<comment type="similarity">
    <text evidence="2">In the N-terminal section; belongs to the phytochrome family.</text>
</comment>
<dbReference type="SUPFAM" id="SSF47384">
    <property type="entry name" value="Homodimeric domain of signal transducing histidine kinase"/>
    <property type="match status" value="1"/>
</dbReference>
<dbReference type="EMBL" id="JACJPW010000088">
    <property type="protein sequence ID" value="MBD2184580.1"/>
    <property type="molecule type" value="Genomic_DNA"/>
</dbReference>
<reference evidence="14" key="2">
    <citation type="submission" date="2020-08" db="EMBL/GenBank/DDBJ databases">
        <authorList>
            <person name="Chen M."/>
            <person name="Teng W."/>
            <person name="Zhao L."/>
            <person name="Hu C."/>
            <person name="Zhou Y."/>
            <person name="Han B."/>
            <person name="Song L."/>
            <person name="Shu W."/>
        </authorList>
    </citation>
    <scope>NUCLEOTIDE SEQUENCE</scope>
    <source>
        <strain evidence="14">FACHB-1375</strain>
    </source>
</reference>
<dbReference type="InterPro" id="IPR005467">
    <property type="entry name" value="His_kinase_dom"/>
</dbReference>
<dbReference type="EC" id="2.7.13.3" evidence="3"/>
<evidence type="ECO:0000313" key="15">
    <source>
        <dbReference type="Proteomes" id="UP000641646"/>
    </source>
</evidence>
<dbReference type="InterPro" id="IPR001054">
    <property type="entry name" value="A/G_cyclase"/>
</dbReference>
<dbReference type="SMART" id="SM00388">
    <property type="entry name" value="HisKA"/>
    <property type="match status" value="1"/>
</dbReference>
<evidence type="ECO:0000256" key="4">
    <source>
        <dbReference type="ARBA" id="ARBA00022553"/>
    </source>
</evidence>
<organism evidence="14 15">
    <name type="scientific">Aerosakkonema funiforme FACHB-1375</name>
    <dbReference type="NCBI Taxonomy" id="2949571"/>
    <lineage>
        <taxon>Bacteria</taxon>
        <taxon>Bacillati</taxon>
        <taxon>Cyanobacteriota</taxon>
        <taxon>Cyanophyceae</taxon>
        <taxon>Oscillatoriophycideae</taxon>
        <taxon>Aerosakkonematales</taxon>
        <taxon>Aerosakkonemataceae</taxon>
        <taxon>Aerosakkonema</taxon>
    </lineage>
</organism>
<evidence type="ECO:0000256" key="8">
    <source>
        <dbReference type="ARBA" id="ARBA00074306"/>
    </source>
</evidence>
<evidence type="ECO:0000259" key="12">
    <source>
        <dbReference type="PROSITE" id="PS50110"/>
    </source>
</evidence>
<dbReference type="PRINTS" id="PR00344">
    <property type="entry name" value="BCTRLSENSOR"/>
</dbReference>
<evidence type="ECO:0000256" key="3">
    <source>
        <dbReference type="ARBA" id="ARBA00012438"/>
    </source>
</evidence>
<dbReference type="InterPro" id="IPR036097">
    <property type="entry name" value="HisK_dim/P_sf"/>
</dbReference>
<feature type="transmembrane region" description="Helical" evidence="10">
    <location>
        <begin position="303"/>
        <end position="320"/>
    </location>
</feature>
<dbReference type="PROSITE" id="PS50125">
    <property type="entry name" value="GUANYLATE_CYCLASE_2"/>
    <property type="match status" value="1"/>
</dbReference>
<dbReference type="GO" id="GO:0009927">
    <property type="term" value="F:histidine phosphotransfer kinase activity"/>
    <property type="evidence" value="ECO:0007669"/>
    <property type="project" value="TreeGrafter"/>
</dbReference>
<feature type="transmembrane region" description="Helical" evidence="10">
    <location>
        <begin position="384"/>
        <end position="400"/>
    </location>
</feature>
<keyword evidence="7" id="KW-0902">Two-component regulatory system</keyword>
<dbReference type="InterPro" id="IPR003661">
    <property type="entry name" value="HisK_dim/P_dom"/>
</dbReference>
<keyword evidence="5" id="KW-0808">Transferase</keyword>
<keyword evidence="10" id="KW-1133">Transmembrane helix</keyword>
<comment type="catalytic activity">
    <reaction evidence="1">
        <text>ATP + protein L-histidine = ADP + protein N-phospho-L-histidine.</text>
        <dbReference type="EC" id="2.7.13.3"/>
    </reaction>
</comment>
<dbReference type="Proteomes" id="UP000641646">
    <property type="component" value="Unassembled WGS sequence"/>
</dbReference>
<dbReference type="SUPFAM" id="SSF55874">
    <property type="entry name" value="ATPase domain of HSP90 chaperone/DNA topoisomerase II/histidine kinase"/>
    <property type="match status" value="1"/>
</dbReference>
<feature type="transmembrane region" description="Helical" evidence="10">
    <location>
        <begin position="326"/>
        <end position="347"/>
    </location>
</feature>
<accession>A0A926ZIY9</accession>
<dbReference type="SMART" id="SM00387">
    <property type="entry name" value="HATPase_c"/>
    <property type="match status" value="1"/>
</dbReference>
<name>A0A926ZIY9_9CYAN</name>
<evidence type="ECO:0000313" key="14">
    <source>
        <dbReference type="EMBL" id="MBD2184580.1"/>
    </source>
</evidence>
<keyword evidence="15" id="KW-1185">Reference proteome</keyword>
<dbReference type="SMART" id="SM00044">
    <property type="entry name" value="CYCc"/>
    <property type="match status" value="1"/>
</dbReference>
<feature type="domain" description="Histidine kinase" evidence="11">
    <location>
        <begin position="438"/>
        <end position="656"/>
    </location>
</feature>
<dbReference type="CDD" id="cd07302">
    <property type="entry name" value="CHD"/>
    <property type="match status" value="1"/>
</dbReference>
<gene>
    <name evidence="14" type="ORF">H6G03_26510</name>
</gene>
<dbReference type="PANTHER" id="PTHR43047">
    <property type="entry name" value="TWO-COMPONENT HISTIDINE PROTEIN KINASE"/>
    <property type="match status" value="1"/>
</dbReference>
<dbReference type="GO" id="GO:0009190">
    <property type="term" value="P:cyclic nucleotide biosynthetic process"/>
    <property type="evidence" value="ECO:0007669"/>
    <property type="project" value="InterPro"/>
</dbReference>
<evidence type="ECO:0000259" key="11">
    <source>
        <dbReference type="PROSITE" id="PS50109"/>
    </source>
</evidence>
<evidence type="ECO:0000256" key="1">
    <source>
        <dbReference type="ARBA" id="ARBA00000085"/>
    </source>
</evidence>
<comment type="caution">
    <text evidence="14">The sequence shown here is derived from an EMBL/GenBank/DDBJ whole genome shotgun (WGS) entry which is preliminary data.</text>
</comment>
<dbReference type="GO" id="GO:0000155">
    <property type="term" value="F:phosphorelay sensor kinase activity"/>
    <property type="evidence" value="ECO:0007669"/>
    <property type="project" value="InterPro"/>
</dbReference>
<dbReference type="Pfam" id="PF07695">
    <property type="entry name" value="7TMR-DISM_7TM"/>
    <property type="match status" value="1"/>
</dbReference>
<dbReference type="InterPro" id="IPR004358">
    <property type="entry name" value="Sig_transdc_His_kin-like_C"/>
</dbReference>
<dbReference type="SUPFAM" id="SSF52172">
    <property type="entry name" value="CheY-like"/>
    <property type="match status" value="1"/>
</dbReference>
<feature type="transmembrane region" description="Helical" evidence="10">
    <location>
        <begin position="233"/>
        <end position="257"/>
    </location>
</feature>